<accession>A0ABV9CBT0</accession>
<feature type="transmembrane region" description="Helical" evidence="1">
    <location>
        <begin position="161"/>
        <end position="178"/>
    </location>
</feature>
<feature type="transmembrane region" description="Helical" evidence="1">
    <location>
        <begin position="65"/>
        <end position="83"/>
    </location>
</feature>
<protein>
    <recommendedName>
        <fullName evidence="4">DUF998 domain-containing protein</fullName>
    </recommendedName>
</protein>
<feature type="transmembrane region" description="Helical" evidence="1">
    <location>
        <begin position="95"/>
        <end position="115"/>
    </location>
</feature>
<evidence type="ECO:0008006" key="4">
    <source>
        <dbReference type="Google" id="ProtNLM"/>
    </source>
</evidence>
<dbReference type="EMBL" id="JBHSFP010000003">
    <property type="protein sequence ID" value="MFC4530544.1"/>
    <property type="molecule type" value="Genomic_DNA"/>
</dbReference>
<evidence type="ECO:0000313" key="3">
    <source>
        <dbReference type="Proteomes" id="UP001596004"/>
    </source>
</evidence>
<proteinExistence type="predicted"/>
<evidence type="ECO:0000313" key="2">
    <source>
        <dbReference type="EMBL" id="MFC4530544.1"/>
    </source>
</evidence>
<keyword evidence="1" id="KW-0472">Membrane</keyword>
<name>A0ABV9CBT0_9ACTN</name>
<gene>
    <name evidence="2" type="ORF">ACFO60_07195</name>
</gene>
<dbReference type="RefSeq" id="WP_380838428.1">
    <property type="nucleotide sequence ID" value="NZ_JBHSFP010000003.1"/>
</dbReference>
<dbReference type="Proteomes" id="UP001596004">
    <property type="component" value="Unassembled WGS sequence"/>
</dbReference>
<reference evidence="3" key="1">
    <citation type="journal article" date="2019" name="Int. J. Syst. Evol. Microbiol.">
        <title>The Global Catalogue of Microorganisms (GCM) 10K type strain sequencing project: providing services to taxonomists for standard genome sequencing and annotation.</title>
        <authorList>
            <consortium name="The Broad Institute Genomics Platform"/>
            <consortium name="The Broad Institute Genome Sequencing Center for Infectious Disease"/>
            <person name="Wu L."/>
            <person name="Ma J."/>
        </authorList>
    </citation>
    <scope>NUCLEOTIDE SEQUENCE [LARGE SCALE GENOMIC DNA]</scope>
    <source>
        <strain evidence="3">CGMCC 4.7132</strain>
    </source>
</reference>
<comment type="caution">
    <text evidence="2">The sequence shown here is derived from an EMBL/GenBank/DDBJ whole genome shotgun (WGS) entry which is preliminary data.</text>
</comment>
<keyword evidence="1" id="KW-0812">Transmembrane</keyword>
<feature type="transmembrane region" description="Helical" evidence="1">
    <location>
        <begin position="122"/>
        <end position="141"/>
    </location>
</feature>
<organism evidence="2 3">
    <name type="scientific">Sphaerisporangium dianthi</name>
    <dbReference type="NCBI Taxonomy" id="1436120"/>
    <lineage>
        <taxon>Bacteria</taxon>
        <taxon>Bacillati</taxon>
        <taxon>Actinomycetota</taxon>
        <taxon>Actinomycetes</taxon>
        <taxon>Streptosporangiales</taxon>
        <taxon>Streptosporangiaceae</taxon>
        <taxon>Sphaerisporangium</taxon>
    </lineage>
</organism>
<evidence type="ECO:0000256" key="1">
    <source>
        <dbReference type="SAM" id="Phobius"/>
    </source>
</evidence>
<sequence length="192" mass="19902">MVVVLWGFGTFADSRGEYGGWFWPVIAGHELEWGPRPSGTHLLYLAALVVLLGALALLRHGGVGAAFALVDAMAGSTAALLTARLPPGTGIPRGGAGVEAAVCVLVALAGAAVAVRMVRGRQAGTAGALTQLSLLAGTFFLEGDLWPWPPPGDPRWEPVHQGWSAALPLLALVLILAHRDPVTPPPRRTTSS</sequence>
<keyword evidence="1" id="KW-1133">Transmembrane helix</keyword>
<keyword evidence="3" id="KW-1185">Reference proteome</keyword>
<feature type="transmembrane region" description="Helical" evidence="1">
    <location>
        <begin position="41"/>
        <end position="58"/>
    </location>
</feature>